<comment type="similarity">
    <text evidence="1">Belongs to the TRAFAC class myosin-kinesin ATPase superfamily. Kinesin family.</text>
</comment>
<protein>
    <recommendedName>
        <fullName evidence="3">Kinesin motor domain-containing protein</fullName>
    </recommendedName>
</protein>
<gene>
    <name evidence="4" type="ORF">TeGR_g9571</name>
</gene>
<evidence type="ECO:0000313" key="5">
    <source>
        <dbReference type="Proteomes" id="UP001165060"/>
    </source>
</evidence>
<dbReference type="SUPFAM" id="SSF52540">
    <property type="entry name" value="P-loop containing nucleoside triphosphate hydrolases"/>
    <property type="match status" value="1"/>
</dbReference>
<dbReference type="Pfam" id="PF00225">
    <property type="entry name" value="Kinesin"/>
    <property type="match status" value="2"/>
</dbReference>
<organism evidence="4 5">
    <name type="scientific">Tetraparma gracilis</name>
    <dbReference type="NCBI Taxonomy" id="2962635"/>
    <lineage>
        <taxon>Eukaryota</taxon>
        <taxon>Sar</taxon>
        <taxon>Stramenopiles</taxon>
        <taxon>Ochrophyta</taxon>
        <taxon>Bolidophyceae</taxon>
        <taxon>Parmales</taxon>
        <taxon>Triparmaceae</taxon>
        <taxon>Tetraparma</taxon>
    </lineage>
</organism>
<evidence type="ECO:0000256" key="2">
    <source>
        <dbReference type="SAM" id="MobiDB-lite"/>
    </source>
</evidence>
<feature type="region of interest" description="Disordered" evidence="2">
    <location>
        <begin position="294"/>
        <end position="321"/>
    </location>
</feature>
<sequence>MSLSDYLTDVSQARAPAQERAWSSTNADARTHLSHREQLLLPSISLPIQKSIRDHHLVRSLLLLPLSVELLRHIVEFAIPGGGLLVPFHLHLSMPGRGVAPKDVDSSSQSSFKIVARVRPLTAPELRSKNYSLISGISPAPRPTNLTLHLPKLARSGNRLSMQHRQYTFDRVYGESEDNVAVSRGILEHAVGGGTVLCYGQTGTGKTYTFSGLIDQLAVSLSALPHSSATLSLQFYELFGKKCFDLLNDRAPLKILTDASSKVHALHATTLSYPLSLSPTESPESKRGRFLEAAEGPHGSSFPGRHGAESENAPPPPSLAHPASSIIGPCLRLVDLAGSERKSDTSKMSSADHRSSADINTALMTLKTCILALATPGKMPPYRNHVLTKVLK</sequence>
<dbReference type="InterPro" id="IPR001752">
    <property type="entry name" value="Kinesin_motor_dom"/>
</dbReference>
<dbReference type="PROSITE" id="PS50067">
    <property type="entry name" value="KINESIN_MOTOR_2"/>
    <property type="match status" value="1"/>
</dbReference>
<feature type="domain" description="Kinesin motor" evidence="3">
    <location>
        <begin position="333"/>
        <end position="392"/>
    </location>
</feature>
<evidence type="ECO:0000259" key="3">
    <source>
        <dbReference type="PROSITE" id="PS50067"/>
    </source>
</evidence>
<dbReference type="EMBL" id="BRYB01001819">
    <property type="protein sequence ID" value="GMI34342.1"/>
    <property type="molecule type" value="Genomic_DNA"/>
</dbReference>
<accession>A0ABQ6MVM4</accession>
<dbReference type="InterPro" id="IPR027417">
    <property type="entry name" value="P-loop_NTPase"/>
</dbReference>
<evidence type="ECO:0000256" key="1">
    <source>
        <dbReference type="PROSITE-ProRule" id="PRU00283"/>
    </source>
</evidence>
<dbReference type="InterPro" id="IPR027640">
    <property type="entry name" value="Kinesin-like_fam"/>
</dbReference>
<keyword evidence="5" id="KW-1185">Reference proteome</keyword>
<dbReference type="InterPro" id="IPR036961">
    <property type="entry name" value="Kinesin_motor_dom_sf"/>
</dbReference>
<dbReference type="SMART" id="SM00129">
    <property type="entry name" value="KISc"/>
    <property type="match status" value="1"/>
</dbReference>
<proteinExistence type="inferred from homology"/>
<evidence type="ECO:0000313" key="4">
    <source>
        <dbReference type="EMBL" id="GMI34342.1"/>
    </source>
</evidence>
<comment type="caution">
    <text evidence="1">Lacks conserved residue(s) required for the propagation of feature annotation.</text>
</comment>
<dbReference type="PRINTS" id="PR00380">
    <property type="entry name" value="KINESINHEAVY"/>
</dbReference>
<reference evidence="4 5" key="1">
    <citation type="journal article" date="2023" name="Commun. Biol.">
        <title>Genome analysis of Parmales, the sister group of diatoms, reveals the evolutionary specialization of diatoms from phago-mixotrophs to photoautotrophs.</title>
        <authorList>
            <person name="Ban H."/>
            <person name="Sato S."/>
            <person name="Yoshikawa S."/>
            <person name="Yamada K."/>
            <person name="Nakamura Y."/>
            <person name="Ichinomiya M."/>
            <person name="Sato N."/>
            <person name="Blanc-Mathieu R."/>
            <person name="Endo H."/>
            <person name="Kuwata A."/>
            <person name="Ogata H."/>
        </authorList>
    </citation>
    <scope>NUCLEOTIDE SEQUENCE [LARGE SCALE GENOMIC DNA]</scope>
</reference>
<dbReference type="PANTHER" id="PTHR24115">
    <property type="entry name" value="KINESIN-RELATED"/>
    <property type="match status" value="1"/>
</dbReference>
<feature type="non-terminal residue" evidence="4">
    <location>
        <position position="392"/>
    </location>
</feature>
<name>A0ABQ6MVM4_9STRA</name>
<dbReference type="Gene3D" id="3.40.850.10">
    <property type="entry name" value="Kinesin motor domain"/>
    <property type="match status" value="2"/>
</dbReference>
<comment type="caution">
    <text evidence="4">The sequence shown here is derived from an EMBL/GenBank/DDBJ whole genome shotgun (WGS) entry which is preliminary data.</text>
</comment>
<dbReference type="Proteomes" id="UP001165060">
    <property type="component" value="Unassembled WGS sequence"/>
</dbReference>